<evidence type="ECO:0000313" key="2">
    <source>
        <dbReference type="Proteomes" id="UP000828011"/>
    </source>
</evidence>
<dbReference type="EMBL" id="MZ130499">
    <property type="protein sequence ID" value="QWM91300.1"/>
    <property type="molecule type" value="Genomic_DNA"/>
</dbReference>
<dbReference type="KEGG" id="vg:75687753"/>
<sequence length="118" mass="14210">MNRGRHKKNKKEDNIYSKDTILSCIRSELVELYRISKQQQIRTSDRSTYKARIYITSSPEREEPYLCIINCYINDIYYIDVAIKRIELILINGTISNTIYTIRCHFGYKETKFKYKHE</sequence>
<proteinExistence type="predicted"/>
<protein>
    <submittedName>
        <fullName evidence="1">Uncharacterized protein</fullName>
    </submittedName>
</protein>
<accession>A0AAE7V427</accession>
<gene>
    <name evidence="1" type="primary">gp_77123</name>
</gene>
<name>A0AAE7V427_9CAUD</name>
<dbReference type="RefSeq" id="YP_010510240.1">
    <property type="nucleotide sequence ID" value="NC_067217.1"/>
</dbReference>
<reference evidence="1 2" key="1">
    <citation type="submission" date="2021-04" db="EMBL/GenBank/DDBJ databases">
        <authorList>
            <person name="Shkoporov A.N."/>
            <person name="Stockdale S.R."/>
            <person name="Guerin E."/>
            <person name="Ross R.P."/>
            <person name="Hill C."/>
        </authorList>
    </citation>
    <scope>NUCLEOTIDE SEQUENCE [LARGE SCALE GENOMIC DNA]</scope>
    <source>
        <strain evidence="2">cr35_1</strain>
    </source>
</reference>
<dbReference type="GeneID" id="75687753"/>
<keyword evidence="2" id="KW-1185">Reference proteome</keyword>
<organism evidence="1 2">
    <name type="scientific">uncultured phage cr35_1</name>
    <dbReference type="NCBI Taxonomy" id="2986408"/>
    <lineage>
        <taxon>Viruses</taxon>
        <taxon>Duplodnaviria</taxon>
        <taxon>Heunggongvirae</taxon>
        <taxon>Uroviricota</taxon>
        <taxon>Caudoviricetes</taxon>
        <taxon>Crassvirales</taxon>
        <taxon>Suoliviridae</taxon>
        <taxon>Bearivirinae</taxon>
        <taxon>Afonbuvirus</taxon>
        <taxon>Afonbuvirus coli</taxon>
    </lineage>
</organism>
<dbReference type="Proteomes" id="UP000828011">
    <property type="component" value="Segment"/>
</dbReference>
<evidence type="ECO:0000313" key="1">
    <source>
        <dbReference type="EMBL" id="QWM91300.1"/>
    </source>
</evidence>